<accession>A0ACC2WH23</accession>
<keyword evidence="2" id="KW-1185">Reference proteome</keyword>
<sequence length="425" mass="47127">MSNLIEEDQGTHSSAGPLETTGNSRLDAAENERPDVADDEQDPEAGEMTYEEQRLATIRHLIHLFEPFRANQELLKSLGLAPTAPSPHQPSNASTASSRTTPSVTPTNKAPKRTIKREVLPVEPVRKSSRLSAAAKAKEKEESRIRKRKHKRPKLERNASSLTPLSGNASSSYEDDTSSEDASTTATNRKSVGRVSLPPGEQIRIPMSIEYAVEGISEEYYATVQPIPQRENGDKGRLVFEGRWKGVFVPNLTPEEVFRGGAFGGNYYADVYSGVLKTNLLEKEDVTSLPQSWLRPSSPATDDGPVPFSPSTHLTAPTRDPSVNRYGVAAGQGLKEWEKSGWIWKGDPRGWMQWYVRFYNGRRCVDDERQVQRCEYSSRFVRSRLGPVCSLLRNVAFMHIVDLGLNLAGPAGKQLIYSETSRAVA</sequence>
<name>A0ACC2WH23_9TREE</name>
<comment type="caution">
    <text evidence="1">The sequence shown here is derived from an EMBL/GenBank/DDBJ whole genome shotgun (WGS) entry which is preliminary data.</text>
</comment>
<organism evidence="1 2">
    <name type="scientific">Naganishia cerealis</name>
    <dbReference type="NCBI Taxonomy" id="610337"/>
    <lineage>
        <taxon>Eukaryota</taxon>
        <taxon>Fungi</taxon>
        <taxon>Dikarya</taxon>
        <taxon>Basidiomycota</taxon>
        <taxon>Agaricomycotina</taxon>
        <taxon>Tremellomycetes</taxon>
        <taxon>Filobasidiales</taxon>
        <taxon>Filobasidiaceae</taxon>
        <taxon>Naganishia</taxon>
    </lineage>
</organism>
<dbReference type="Proteomes" id="UP001241377">
    <property type="component" value="Unassembled WGS sequence"/>
</dbReference>
<evidence type="ECO:0000313" key="1">
    <source>
        <dbReference type="EMBL" id="KAJ9111099.1"/>
    </source>
</evidence>
<proteinExistence type="predicted"/>
<evidence type="ECO:0000313" key="2">
    <source>
        <dbReference type="Proteomes" id="UP001241377"/>
    </source>
</evidence>
<gene>
    <name evidence="1" type="ORF">QFC19_001298</name>
</gene>
<dbReference type="EMBL" id="JASBWR010000009">
    <property type="protein sequence ID" value="KAJ9111099.1"/>
    <property type="molecule type" value="Genomic_DNA"/>
</dbReference>
<reference evidence="1" key="1">
    <citation type="submission" date="2023-04" db="EMBL/GenBank/DDBJ databases">
        <title>Draft Genome sequencing of Naganishia species isolated from polar environments using Oxford Nanopore Technology.</title>
        <authorList>
            <person name="Leo P."/>
            <person name="Venkateswaran K."/>
        </authorList>
    </citation>
    <scope>NUCLEOTIDE SEQUENCE</scope>
    <source>
        <strain evidence="1">MNA-CCFEE 5261</strain>
    </source>
</reference>
<protein>
    <submittedName>
        <fullName evidence="1">Uncharacterized protein</fullName>
    </submittedName>
</protein>